<sequence length="252" mass="27522">MQLFKKSIPYLLCLGVGVISGLMIHDEGASAQPVDHPNIVLTADTAAGGSVATITDHATTGEHCTEAAMPTPENDDSQHIASLRQTIAALESENDYLKDALNNAVSAAKEQGISAVNADNDQDNTSATISVEDVQRHMPAPFADLIANRKGMIAELFNKLQAEPKDDDWAVVMEQQISDFILTHARSGEVDIQAINCKKTTCEIRAFEVTSNGWDKIYEEMMREPWWVFRSTAASFGKSTEHGDYFYLVVSG</sequence>
<dbReference type="EMBL" id="CP069213">
    <property type="protein sequence ID" value="QRH01877.1"/>
    <property type="molecule type" value="Genomic_DNA"/>
</dbReference>
<proteinExistence type="predicted"/>
<protein>
    <recommendedName>
        <fullName evidence="3">Secreted protein</fullName>
    </recommendedName>
</protein>
<dbReference type="RefSeq" id="WP_203325539.1">
    <property type="nucleotide sequence ID" value="NZ_CP069213.1"/>
</dbReference>
<name>A0ABX7G3G8_9GAMM</name>
<gene>
    <name evidence="1" type="ORF">JQC75_00025</name>
</gene>
<evidence type="ECO:0000313" key="2">
    <source>
        <dbReference type="Proteomes" id="UP000596252"/>
    </source>
</evidence>
<organism evidence="1 2">
    <name type="scientific">Shewanella litorisediminis</name>
    <dbReference type="NCBI Taxonomy" id="1173586"/>
    <lineage>
        <taxon>Bacteria</taxon>
        <taxon>Pseudomonadati</taxon>
        <taxon>Pseudomonadota</taxon>
        <taxon>Gammaproteobacteria</taxon>
        <taxon>Alteromonadales</taxon>
        <taxon>Shewanellaceae</taxon>
        <taxon>Shewanella</taxon>
    </lineage>
</organism>
<keyword evidence="2" id="KW-1185">Reference proteome</keyword>
<evidence type="ECO:0000313" key="1">
    <source>
        <dbReference type="EMBL" id="QRH01877.1"/>
    </source>
</evidence>
<accession>A0ABX7G3G8</accession>
<reference evidence="1 2" key="1">
    <citation type="journal article" date="2012" name="Antonie Van Leeuwenhoek">
        <title>Shewanella litorisediminis sp. nov., a gammaproteobacterium isolated from a tidal flat sediment.</title>
        <authorList>
            <person name="Lee M.H."/>
            <person name="Yoon J.H."/>
        </authorList>
    </citation>
    <scope>NUCLEOTIDE SEQUENCE [LARGE SCALE GENOMIC DNA]</scope>
    <source>
        <strain evidence="1 2">SMK1-12</strain>
    </source>
</reference>
<dbReference type="Proteomes" id="UP000596252">
    <property type="component" value="Chromosome"/>
</dbReference>
<evidence type="ECO:0008006" key="3">
    <source>
        <dbReference type="Google" id="ProtNLM"/>
    </source>
</evidence>